<name>A0A6M2DSW1_XENCH</name>
<dbReference type="GO" id="GO:0000149">
    <property type="term" value="F:SNARE binding"/>
    <property type="evidence" value="ECO:0007669"/>
    <property type="project" value="TreeGrafter"/>
</dbReference>
<dbReference type="EMBL" id="GIIL01005669">
    <property type="protein sequence ID" value="NOV49395.1"/>
    <property type="molecule type" value="Transcribed_RNA"/>
</dbReference>
<keyword evidence="5" id="KW-1133">Transmembrane helix</keyword>
<dbReference type="PANTHER" id="PTHR19957">
    <property type="entry name" value="SYNTAXIN"/>
    <property type="match status" value="1"/>
</dbReference>
<evidence type="ECO:0000256" key="5">
    <source>
        <dbReference type="SAM" id="Phobius"/>
    </source>
</evidence>
<evidence type="ECO:0000256" key="4">
    <source>
        <dbReference type="ARBA" id="ARBA00023136"/>
    </source>
</evidence>
<dbReference type="CDD" id="cd15852">
    <property type="entry name" value="SNARE_Syntaxin8"/>
    <property type="match status" value="1"/>
</dbReference>
<dbReference type="PROSITE" id="PS50192">
    <property type="entry name" value="T_SNARE"/>
    <property type="match status" value="1"/>
</dbReference>
<dbReference type="SMART" id="SM00397">
    <property type="entry name" value="t_SNARE"/>
    <property type="match status" value="1"/>
</dbReference>
<dbReference type="InterPro" id="IPR041875">
    <property type="entry name" value="Syntaxin-8_SNARE"/>
</dbReference>
<feature type="transmembrane region" description="Helical" evidence="5">
    <location>
        <begin position="232"/>
        <end position="251"/>
    </location>
</feature>
<dbReference type="InterPro" id="IPR000727">
    <property type="entry name" value="T_SNARE_dom"/>
</dbReference>
<keyword evidence="3" id="KW-0175">Coiled coil</keyword>
<sequence>MALINIDSDPWIVEHDGCERLCREIMSQLVLRGKEQRTTHEFARLSGAIRLRLKQYSTEVKQLRQKLELISKSRSITIEECERRTRQLEVLESKEVQMQEQFNNQLKSRNEEERNLLLDTSNTNSRFKDFGNASWGPSDDEPLLDSTPVHLHKSTQELQIHKQNMLADQDRGLENLSKIISRQRNIAESIGTEVDMHNEIIDDLAEHIERTDLRVMGQTDNIRTIDRKDKTWVYWCVIIVLFVSILLVATVV</sequence>
<keyword evidence="2" id="KW-0813">Transport</keyword>
<evidence type="ECO:0000313" key="7">
    <source>
        <dbReference type="EMBL" id="NOV49395.1"/>
    </source>
</evidence>
<dbReference type="Gene3D" id="1.20.5.110">
    <property type="match status" value="1"/>
</dbReference>
<keyword evidence="5" id="KW-0812">Transmembrane</keyword>
<dbReference type="GO" id="GO:0006906">
    <property type="term" value="P:vesicle fusion"/>
    <property type="evidence" value="ECO:0007669"/>
    <property type="project" value="TreeGrafter"/>
</dbReference>
<evidence type="ECO:0000259" key="6">
    <source>
        <dbReference type="PROSITE" id="PS50192"/>
    </source>
</evidence>
<dbReference type="GO" id="GO:0005484">
    <property type="term" value="F:SNAP receptor activity"/>
    <property type="evidence" value="ECO:0007669"/>
    <property type="project" value="TreeGrafter"/>
</dbReference>
<dbReference type="GO" id="GO:0048278">
    <property type="term" value="P:vesicle docking"/>
    <property type="evidence" value="ECO:0007669"/>
    <property type="project" value="TreeGrafter"/>
</dbReference>
<comment type="subcellular location">
    <subcellularLocation>
        <location evidence="1">Membrane</location>
    </subcellularLocation>
</comment>
<organism evidence="7">
    <name type="scientific">Xenopsylla cheopis</name>
    <name type="common">Oriental rat flea</name>
    <name type="synonym">Pulex cheopis</name>
    <dbReference type="NCBI Taxonomy" id="163159"/>
    <lineage>
        <taxon>Eukaryota</taxon>
        <taxon>Metazoa</taxon>
        <taxon>Ecdysozoa</taxon>
        <taxon>Arthropoda</taxon>
        <taxon>Hexapoda</taxon>
        <taxon>Insecta</taxon>
        <taxon>Pterygota</taxon>
        <taxon>Neoptera</taxon>
        <taxon>Endopterygota</taxon>
        <taxon>Siphonaptera</taxon>
        <taxon>Pulicidae</taxon>
        <taxon>Xenopsyllinae</taxon>
        <taxon>Xenopsylla</taxon>
    </lineage>
</organism>
<dbReference type="GO" id="GO:0031201">
    <property type="term" value="C:SNARE complex"/>
    <property type="evidence" value="ECO:0007669"/>
    <property type="project" value="TreeGrafter"/>
</dbReference>
<dbReference type="SUPFAM" id="SSF58038">
    <property type="entry name" value="SNARE fusion complex"/>
    <property type="match status" value="1"/>
</dbReference>
<dbReference type="InterPro" id="IPR045242">
    <property type="entry name" value="Syntaxin"/>
</dbReference>
<feature type="domain" description="T-SNARE coiled-coil homology" evidence="6">
    <location>
        <begin position="163"/>
        <end position="225"/>
    </location>
</feature>
<accession>A0A6M2DSW1</accession>
<dbReference type="AlphaFoldDB" id="A0A6M2DSW1"/>
<keyword evidence="4 5" id="KW-0472">Membrane</keyword>
<evidence type="ECO:0000256" key="1">
    <source>
        <dbReference type="ARBA" id="ARBA00004370"/>
    </source>
</evidence>
<dbReference type="GO" id="GO:0012505">
    <property type="term" value="C:endomembrane system"/>
    <property type="evidence" value="ECO:0007669"/>
    <property type="project" value="TreeGrafter"/>
</dbReference>
<reference evidence="7" key="1">
    <citation type="submission" date="2020-03" db="EMBL/GenBank/DDBJ databases">
        <title>Transcriptomic Profiling of the Digestive Tract of the Rat Flea, Xenopsylla cheopis, Following Blood Feeding and Infection with Yersinia pestis.</title>
        <authorList>
            <person name="Bland D.M."/>
            <person name="Martens C.A."/>
            <person name="Virtaneva K."/>
            <person name="Kanakabandi K."/>
            <person name="Long D."/>
            <person name="Rosenke R."/>
            <person name="Saturday G.A."/>
            <person name="Hoyt F.H."/>
            <person name="Bruno D.P."/>
            <person name="Ribeiro J.M.C."/>
            <person name="Hinnebusch J."/>
        </authorList>
    </citation>
    <scope>NUCLEOTIDE SEQUENCE</scope>
</reference>
<proteinExistence type="predicted"/>
<evidence type="ECO:0000256" key="2">
    <source>
        <dbReference type="ARBA" id="ARBA00022448"/>
    </source>
</evidence>
<evidence type="ECO:0000256" key="3">
    <source>
        <dbReference type="ARBA" id="ARBA00023054"/>
    </source>
</evidence>
<protein>
    <submittedName>
        <fullName evidence="7">Putative conserved plasma membrane protein</fullName>
    </submittedName>
</protein>
<dbReference type="PANTHER" id="PTHR19957:SF124">
    <property type="entry name" value="SYNTAXIN-8"/>
    <property type="match status" value="1"/>
</dbReference>
<dbReference type="GO" id="GO:0006886">
    <property type="term" value="P:intracellular protein transport"/>
    <property type="evidence" value="ECO:0007669"/>
    <property type="project" value="TreeGrafter"/>
</dbReference>